<reference evidence="1 2" key="1">
    <citation type="submission" date="2018-04" db="EMBL/GenBank/DDBJ databases">
        <title>Active sludge and wastewater microbial communities from Klosterneuburg, Austria.</title>
        <authorList>
            <person name="Wagner M."/>
        </authorList>
    </citation>
    <scope>NUCLEOTIDE SEQUENCE [LARGE SCALE GENOMIC DNA]</scope>
    <source>
        <strain evidence="1 2">Nm 57</strain>
    </source>
</reference>
<comment type="caution">
    <text evidence="1">The sequence shown here is derived from an EMBL/GenBank/DDBJ whole genome shotgun (WGS) entry which is preliminary data.</text>
</comment>
<dbReference type="Proteomes" id="UP000247780">
    <property type="component" value="Unassembled WGS sequence"/>
</dbReference>
<sequence length="36" mass="3886">MLIQVESDGTKRQSLHVVGEIGAYGLLERLDGKSVS</sequence>
<evidence type="ECO:0000313" key="2">
    <source>
        <dbReference type="Proteomes" id="UP000247780"/>
    </source>
</evidence>
<name>A0ABX5M5B4_9PROT</name>
<organism evidence="1 2">
    <name type="scientific">Nitrosomonas eutropha</name>
    <dbReference type="NCBI Taxonomy" id="916"/>
    <lineage>
        <taxon>Bacteria</taxon>
        <taxon>Pseudomonadati</taxon>
        <taxon>Pseudomonadota</taxon>
        <taxon>Betaproteobacteria</taxon>
        <taxon>Nitrosomonadales</taxon>
        <taxon>Nitrosomonadaceae</taxon>
        <taxon>Nitrosomonas</taxon>
    </lineage>
</organism>
<keyword evidence="2" id="KW-1185">Reference proteome</keyword>
<gene>
    <name evidence="1" type="ORF">C8R14_1236</name>
</gene>
<evidence type="ECO:0000313" key="1">
    <source>
        <dbReference type="EMBL" id="PXV79398.1"/>
    </source>
</evidence>
<dbReference type="EMBL" id="QICQ01000023">
    <property type="protein sequence ID" value="PXV79398.1"/>
    <property type="molecule type" value="Genomic_DNA"/>
</dbReference>
<proteinExistence type="predicted"/>
<protein>
    <submittedName>
        <fullName evidence="1">Uncharacterized protein</fullName>
    </submittedName>
</protein>
<accession>A0ABX5M5B4</accession>